<sequence>MIEAINLIQDYHFASLLPDAQHAAAAAQSRSQECSAGIDALYEKRRNALIEECHRIVWNVVAPQLNLF</sequence>
<name>A0ABQ4KFV5_9BACI</name>
<dbReference type="Gene3D" id="3.90.1150.10">
    <property type="entry name" value="Aspartate Aminotransferase, domain 1"/>
    <property type="match status" value="1"/>
</dbReference>
<organism evidence="1 2">
    <name type="scientific">Lederbergia ruris</name>
    <dbReference type="NCBI Taxonomy" id="217495"/>
    <lineage>
        <taxon>Bacteria</taxon>
        <taxon>Bacillati</taxon>
        <taxon>Bacillota</taxon>
        <taxon>Bacilli</taxon>
        <taxon>Bacillales</taxon>
        <taxon>Bacillaceae</taxon>
        <taxon>Lederbergia</taxon>
    </lineage>
</organism>
<dbReference type="RefSeq" id="WP_158323502.1">
    <property type="nucleotide sequence ID" value="NZ_BORB01000003.1"/>
</dbReference>
<comment type="caution">
    <text evidence="1">The sequence shown here is derived from an EMBL/GenBank/DDBJ whole genome shotgun (WGS) entry which is preliminary data.</text>
</comment>
<dbReference type="EMBL" id="BORB01000003">
    <property type="protein sequence ID" value="GIN56203.1"/>
    <property type="molecule type" value="Genomic_DNA"/>
</dbReference>
<gene>
    <name evidence="1" type="ORF">J8TS2_05220</name>
</gene>
<evidence type="ECO:0000313" key="1">
    <source>
        <dbReference type="EMBL" id="GIN56203.1"/>
    </source>
</evidence>
<protein>
    <submittedName>
        <fullName evidence="1">Uncharacterized protein</fullName>
    </submittedName>
</protein>
<dbReference type="InterPro" id="IPR015421">
    <property type="entry name" value="PyrdxlP-dep_Trfase_major"/>
</dbReference>
<reference evidence="1 2" key="1">
    <citation type="submission" date="2021-03" db="EMBL/GenBank/DDBJ databases">
        <title>Antimicrobial resistance genes in bacteria isolated from Japanese honey, and their potential for conferring macrolide and lincosamide resistance in the American foulbrood pathogen Paenibacillus larvae.</title>
        <authorList>
            <person name="Okamoto M."/>
            <person name="Kumagai M."/>
            <person name="Kanamori H."/>
            <person name="Takamatsu D."/>
        </authorList>
    </citation>
    <scope>NUCLEOTIDE SEQUENCE [LARGE SCALE GENOMIC DNA]</scope>
    <source>
        <strain evidence="1 2">J8TS2</strain>
    </source>
</reference>
<dbReference type="InterPro" id="IPR015422">
    <property type="entry name" value="PyrdxlP-dep_Trfase_small"/>
</dbReference>
<evidence type="ECO:0000313" key="2">
    <source>
        <dbReference type="Proteomes" id="UP000679950"/>
    </source>
</evidence>
<dbReference type="Gene3D" id="3.40.640.10">
    <property type="entry name" value="Type I PLP-dependent aspartate aminotransferase-like (Major domain)"/>
    <property type="match status" value="1"/>
</dbReference>
<keyword evidence="2" id="KW-1185">Reference proteome</keyword>
<accession>A0ABQ4KFV5</accession>
<dbReference type="Proteomes" id="UP000679950">
    <property type="component" value="Unassembled WGS sequence"/>
</dbReference>
<proteinExistence type="predicted"/>